<dbReference type="GO" id="GO:0005829">
    <property type="term" value="C:cytosol"/>
    <property type="evidence" value="ECO:0007669"/>
    <property type="project" value="TreeGrafter"/>
</dbReference>
<dbReference type="GO" id="GO:0032993">
    <property type="term" value="C:protein-DNA complex"/>
    <property type="evidence" value="ECO:0007669"/>
    <property type="project" value="TreeGrafter"/>
</dbReference>
<comment type="similarity">
    <text evidence="2 5">Belongs to the histone-like protein H-NS family.</text>
</comment>
<comment type="caution">
    <text evidence="7">The sequence shown here is derived from an EMBL/GenBank/DDBJ whole genome shotgun (WGS) entry which is preliminary data.</text>
</comment>
<dbReference type="PANTHER" id="PTHR38097:SF2">
    <property type="entry name" value="DNA-BINDING PROTEIN STPA"/>
    <property type="match status" value="1"/>
</dbReference>
<dbReference type="PANTHER" id="PTHR38097">
    <property type="match status" value="1"/>
</dbReference>
<evidence type="ECO:0000259" key="6">
    <source>
        <dbReference type="SMART" id="SM00528"/>
    </source>
</evidence>
<dbReference type="InterPro" id="IPR054180">
    <property type="entry name" value="H-NS-like_N"/>
</dbReference>
<dbReference type="FunFam" id="4.10.430.10:FF:000001">
    <property type="entry name" value="DNA-binding protein"/>
    <property type="match status" value="1"/>
</dbReference>
<gene>
    <name evidence="7" type="ORF">EDC46_0086</name>
</gene>
<dbReference type="SUPFAM" id="SSF81273">
    <property type="entry name" value="H-NS histone-like proteins"/>
    <property type="match status" value="2"/>
</dbReference>
<name>A0A3N4VRR3_9PAST</name>
<dbReference type="Pfam" id="PF22470">
    <property type="entry name" value="Histone_HNS_N"/>
    <property type="match status" value="1"/>
</dbReference>
<dbReference type="Gene3D" id="1.10.287.1050">
    <property type="entry name" value="H-NS histone-like proteins"/>
    <property type="match status" value="1"/>
</dbReference>
<evidence type="ECO:0000256" key="4">
    <source>
        <dbReference type="ARBA" id="ARBA00023125"/>
    </source>
</evidence>
<evidence type="ECO:0000256" key="3">
    <source>
        <dbReference type="ARBA" id="ARBA00022490"/>
    </source>
</evidence>
<dbReference type="InterPro" id="IPR001801">
    <property type="entry name" value="Histone_HNS"/>
</dbReference>
<dbReference type="GO" id="GO:0003681">
    <property type="term" value="F:bent DNA binding"/>
    <property type="evidence" value="ECO:0007669"/>
    <property type="project" value="TreeGrafter"/>
</dbReference>
<organism evidence="7 8">
    <name type="scientific">Vespertiliibacter pulmonis</name>
    <dbReference type="NCBI Taxonomy" id="1443036"/>
    <lineage>
        <taxon>Bacteria</taxon>
        <taxon>Pseudomonadati</taxon>
        <taxon>Pseudomonadota</taxon>
        <taxon>Gammaproteobacteria</taxon>
        <taxon>Pasteurellales</taxon>
        <taxon>Pasteurellaceae</taxon>
        <taxon>Vespertiliibacter</taxon>
    </lineage>
</organism>
<sequence>MSEVLKTLNNIRSLRVLARESSLEQLEAIAEKLVMVIDEKRELIKAEELEKAKRLEGLNKYKELLEKDGISAEELVLLLGASGEIKKRERRQARPAKYKYINEQGVEKTWTGQGRTPFAIQKALDAGKSLKDFEI</sequence>
<comment type="subcellular location">
    <subcellularLocation>
        <location evidence="1">Cytoplasm</location>
        <location evidence="1">Nucleoid</location>
    </subcellularLocation>
</comment>
<dbReference type="GO" id="GO:0003680">
    <property type="term" value="F:minor groove of adenine-thymine-rich DNA binding"/>
    <property type="evidence" value="ECO:0007669"/>
    <property type="project" value="TreeGrafter"/>
</dbReference>
<evidence type="ECO:0000256" key="1">
    <source>
        <dbReference type="ARBA" id="ARBA00004453"/>
    </source>
</evidence>
<dbReference type="Proteomes" id="UP000281691">
    <property type="component" value="Unassembled WGS sequence"/>
</dbReference>
<dbReference type="AlphaFoldDB" id="A0A3N4VRR3"/>
<evidence type="ECO:0000256" key="5">
    <source>
        <dbReference type="PIRNR" id="PIRNR002096"/>
    </source>
</evidence>
<evidence type="ECO:0000313" key="7">
    <source>
        <dbReference type="EMBL" id="RPE85708.1"/>
    </source>
</evidence>
<evidence type="ECO:0000256" key="2">
    <source>
        <dbReference type="ARBA" id="ARBA00010610"/>
    </source>
</evidence>
<dbReference type="InterPro" id="IPR027444">
    <property type="entry name" value="H-NS_C_dom"/>
</dbReference>
<evidence type="ECO:0000313" key="8">
    <source>
        <dbReference type="Proteomes" id="UP000281691"/>
    </source>
</evidence>
<reference evidence="7 8" key="1">
    <citation type="submission" date="2018-11" db="EMBL/GenBank/DDBJ databases">
        <title>Genomic Encyclopedia of Type Strains, Phase IV (KMG-IV): sequencing the most valuable type-strain genomes for metagenomic binning, comparative biology and taxonomic classification.</title>
        <authorList>
            <person name="Goeker M."/>
        </authorList>
    </citation>
    <scope>NUCLEOTIDE SEQUENCE [LARGE SCALE GENOMIC DNA]</scope>
    <source>
        <strain evidence="7 8">DSM 27238</strain>
    </source>
</reference>
<accession>A0A3N4VRR3</accession>
<dbReference type="GO" id="GO:0046983">
    <property type="term" value="F:protein dimerization activity"/>
    <property type="evidence" value="ECO:0007669"/>
    <property type="project" value="InterPro"/>
</dbReference>
<dbReference type="RefSeq" id="WP_124210294.1">
    <property type="nucleotide sequence ID" value="NZ_CP016615.1"/>
</dbReference>
<dbReference type="EMBL" id="RKQP01000001">
    <property type="protein sequence ID" value="RPE85708.1"/>
    <property type="molecule type" value="Genomic_DNA"/>
</dbReference>
<proteinExistence type="inferred from homology"/>
<protein>
    <recommendedName>
        <fullName evidence="5">DNA-binding protein</fullName>
    </recommendedName>
</protein>
<dbReference type="PIRSF" id="PIRSF002096">
    <property type="entry name" value="HnS"/>
    <property type="match status" value="1"/>
</dbReference>
<keyword evidence="4 5" id="KW-0238">DNA-binding</keyword>
<dbReference type="GO" id="GO:0030527">
    <property type="term" value="F:structural constituent of chromatin"/>
    <property type="evidence" value="ECO:0007669"/>
    <property type="project" value="InterPro"/>
</dbReference>
<dbReference type="Pfam" id="PF00816">
    <property type="entry name" value="Histone_HNS"/>
    <property type="match status" value="1"/>
</dbReference>
<dbReference type="InterPro" id="IPR027454">
    <property type="entry name" value="Histone_HNS_N"/>
</dbReference>
<dbReference type="GO" id="GO:0001217">
    <property type="term" value="F:DNA-binding transcription repressor activity"/>
    <property type="evidence" value="ECO:0007669"/>
    <property type="project" value="TreeGrafter"/>
</dbReference>
<dbReference type="InterPro" id="IPR037150">
    <property type="entry name" value="H-NS_C_dom_sf"/>
</dbReference>
<dbReference type="OrthoDB" id="6088948at2"/>
<keyword evidence="8" id="KW-1185">Reference proteome</keyword>
<feature type="domain" description="DNA-binding protein H-NS-like C-terminal" evidence="6">
    <location>
        <begin position="88"/>
        <end position="135"/>
    </location>
</feature>
<dbReference type="Gene3D" id="4.10.430.10">
    <property type="entry name" value="Histone-like protein H-NS, C-terminal domain"/>
    <property type="match status" value="1"/>
</dbReference>
<dbReference type="SMART" id="SM00528">
    <property type="entry name" value="HNS"/>
    <property type="match status" value="1"/>
</dbReference>
<keyword evidence="3" id="KW-0963">Cytoplasm</keyword>
<dbReference type="GO" id="GO:0009295">
    <property type="term" value="C:nucleoid"/>
    <property type="evidence" value="ECO:0007669"/>
    <property type="project" value="UniProtKB-SubCell"/>
</dbReference>
<dbReference type="GO" id="GO:0000976">
    <property type="term" value="F:transcription cis-regulatory region binding"/>
    <property type="evidence" value="ECO:0007669"/>
    <property type="project" value="TreeGrafter"/>
</dbReference>